<dbReference type="Proteomes" id="UP001597463">
    <property type="component" value="Unassembled WGS sequence"/>
</dbReference>
<feature type="signal peptide" evidence="1">
    <location>
        <begin position="1"/>
        <end position="27"/>
    </location>
</feature>
<evidence type="ECO:0000256" key="1">
    <source>
        <dbReference type="SAM" id="SignalP"/>
    </source>
</evidence>
<reference evidence="3" key="1">
    <citation type="journal article" date="2019" name="Int. J. Syst. Evol. Microbiol.">
        <title>The Global Catalogue of Microorganisms (GCM) 10K type strain sequencing project: providing services to taxonomists for standard genome sequencing and annotation.</title>
        <authorList>
            <consortium name="The Broad Institute Genomics Platform"/>
            <consortium name="The Broad Institute Genome Sequencing Center for Infectious Disease"/>
            <person name="Wu L."/>
            <person name="Ma J."/>
        </authorList>
    </citation>
    <scope>NUCLEOTIDE SEQUENCE [LARGE SCALE GENOMIC DNA]</scope>
    <source>
        <strain evidence="3">TISTR 1906</strain>
    </source>
</reference>
<protein>
    <submittedName>
        <fullName evidence="2">Uncharacterized protein</fullName>
    </submittedName>
</protein>
<sequence length="74" mass="8150">MKPKFRPGRALCLCAALVTVMPLPSQAAPAPWYLWRSQLDGALSCQQFSPGQAWSLDDGPFADPACRKRMASRK</sequence>
<gene>
    <name evidence="2" type="ORF">ACFSW6_01550</name>
</gene>
<proteinExistence type="predicted"/>
<organism evidence="2 3">
    <name type="scientific">Comamonas terrae</name>
    <dbReference type="NCBI Taxonomy" id="673548"/>
    <lineage>
        <taxon>Bacteria</taxon>
        <taxon>Pseudomonadati</taxon>
        <taxon>Pseudomonadota</taxon>
        <taxon>Betaproteobacteria</taxon>
        <taxon>Burkholderiales</taxon>
        <taxon>Comamonadaceae</taxon>
        <taxon>Comamonas</taxon>
    </lineage>
</organism>
<feature type="chain" id="PRO_5045537293" evidence="1">
    <location>
        <begin position="28"/>
        <end position="74"/>
    </location>
</feature>
<dbReference type="EMBL" id="JBHUMV010000001">
    <property type="protein sequence ID" value="MFD2752758.1"/>
    <property type="molecule type" value="Genomic_DNA"/>
</dbReference>
<accession>A0ABW5UID4</accession>
<evidence type="ECO:0000313" key="2">
    <source>
        <dbReference type="EMBL" id="MFD2752758.1"/>
    </source>
</evidence>
<comment type="caution">
    <text evidence="2">The sequence shown here is derived from an EMBL/GenBank/DDBJ whole genome shotgun (WGS) entry which is preliminary data.</text>
</comment>
<keyword evidence="1" id="KW-0732">Signal</keyword>
<dbReference type="RefSeq" id="WP_066473236.1">
    <property type="nucleotide sequence ID" value="NZ_BCNT01000003.1"/>
</dbReference>
<name>A0ABW5UID4_9BURK</name>
<keyword evidence="3" id="KW-1185">Reference proteome</keyword>
<evidence type="ECO:0000313" key="3">
    <source>
        <dbReference type="Proteomes" id="UP001597463"/>
    </source>
</evidence>